<sequence length="794" mass="86022">MHNRYQDDWLKTPASSLQLWEKAPFEPYASPKPITYCVICPDIDPLTSAAADFFQQLGTGECELGLIKEFSPSVYETCKLGTHQPQSLGNQMEIDTGKLSYSGFVLLDCPQSMKIESSNTSLVGSISDYFLSLSNGWDMTSYLKSLSKAVKALKIGPCLSTNPKEGNTGPCMVIYVVCPFPEPIAVLQTVIESSVAVGSTFLSSDRERRQALLSQVGKALSCSAVVDEASPSNVLVLAGFSVPKLVLQIVTVDAIFRVASPALNELVILKETAFTVYNKARRISKGFSNDVQSSTLSGRSHSVIPQMNSIPAMWKDCVGPRLGGPTLPREGEMDAGLRSGFMQSSSSAVSADTGSSSQLDGSEPDGLGGGYQKTLPGLHCCYGWTEDWRWLVCIWTDARGELLDSHIFPFGGISSRQDTKGLQCLFVQVLQQGCQILQACSSPDIAAAKPRDFVITRIGNFFELEYLEWQKAIYSVAGSEVKKWPLQLRRSMPDGMPASSNGANLQQQEMSLMQERNLPSSPSPLYSSHSKGSGFMKGGLGQSSGRKQLIGGHTVVDNSRGMLQWVQSISFATISIDHSLNLVFQADSPSPGGTQGGSGVGASGYLEGFTPVKSLGSTSASYILIPSPSMRFLPPTPLQLPTCLTAESPPLAHLLHSKGSAIPLSTGFVVSKAVPSMGKDYRSNSREEWPSVLSVSLIDYYGGTNIAQEKLSRGTGKQGVRTLSSEVRDYEIEIHLILESIAAELHALSWMTVSPAYLERRTALPFHCDMVLRLRRLLHFADKELSSQPDKSQL</sequence>
<feature type="region of interest" description="Disordered" evidence="10">
    <location>
        <begin position="346"/>
        <end position="365"/>
    </location>
</feature>
<evidence type="ECO:0000256" key="10">
    <source>
        <dbReference type="SAM" id="MobiDB-lite"/>
    </source>
</evidence>
<protein>
    <recommendedName>
        <fullName evidence="3 9">Mediator of RNA polymerase II transcription subunit 13</fullName>
    </recommendedName>
</protein>
<evidence type="ECO:0000256" key="1">
    <source>
        <dbReference type="ARBA" id="ARBA00004123"/>
    </source>
</evidence>
<organism evidence="13 14">
    <name type="scientific">Ricinus communis</name>
    <name type="common">Castor bean</name>
    <dbReference type="NCBI Taxonomy" id="3988"/>
    <lineage>
        <taxon>Eukaryota</taxon>
        <taxon>Viridiplantae</taxon>
        <taxon>Streptophyta</taxon>
        <taxon>Embryophyta</taxon>
        <taxon>Tracheophyta</taxon>
        <taxon>Spermatophyta</taxon>
        <taxon>Magnoliopsida</taxon>
        <taxon>eudicotyledons</taxon>
        <taxon>Gunneridae</taxon>
        <taxon>Pentapetalae</taxon>
        <taxon>rosids</taxon>
        <taxon>fabids</taxon>
        <taxon>Malpighiales</taxon>
        <taxon>Euphorbiaceae</taxon>
        <taxon>Acalyphoideae</taxon>
        <taxon>Acalypheae</taxon>
        <taxon>Ricinus</taxon>
    </lineage>
</organism>
<dbReference type="eggNOG" id="KOG1175">
    <property type="taxonomic scope" value="Eukaryota"/>
</dbReference>
<keyword evidence="14" id="KW-1185">Reference proteome</keyword>
<evidence type="ECO:0000313" key="13">
    <source>
        <dbReference type="EMBL" id="EEF39008.1"/>
    </source>
</evidence>
<reference evidence="14" key="1">
    <citation type="journal article" date="2010" name="Nat. Biotechnol.">
        <title>Draft genome sequence of the oilseed species Ricinus communis.</title>
        <authorList>
            <person name="Chan A.P."/>
            <person name="Crabtree J."/>
            <person name="Zhao Q."/>
            <person name="Lorenzi H."/>
            <person name="Orvis J."/>
            <person name="Puiu D."/>
            <person name="Melake-Berhan A."/>
            <person name="Jones K.M."/>
            <person name="Redman J."/>
            <person name="Chen G."/>
            <person name="Cahoon E.B."/>
            <person name="Gedil M."/>
            <person name="Stanke M."/>
            <person name="Haas B.J."/>
            <person name="Wortman J.R."/>
            <person name="Fraser-Liggett C.M."/>
            <person name="Ravel J."/>
            <person name="Rabinowicz P.D."/>
        </authorList>
    </citation>
    <scope>NUCLEOTIDE SEQUENCE [LARGE SCALE GENOMIC DNA]</scope>
    <source>
        <strain evidence="14">cv. Hale</strain>
    </source>
</reference>
<dbReference type="EMBL" id="EQ973915">
    <property type="protein sequence ID" value="EEF39008.1"/>
    <property type="molecule type" value="Genomic_DNA"/>
</dbReference>
<dbReference type="GO" id="GO:0006357">
    <property type="term" value="P:regulation of transcription by RNA polymerase II"/>
    <property type="evidence" value="ECO:0007669"/>
    <property type="project" value="InterPro"/>
</dbReference>
<comment type="subcellular location">
    <subcellularLocation>
        <location evidence="1 9">Nucleus</location>
    </subcellularLocation>
</comment>
<dbReference type="GO" id="GO:0003712">
    <property type="term" value="F:transcription coregulator activity"/>
    <property type="evidence" value="ECO:0007669"/>
    <property type="project" value="InterPro"/>
</dbReference>
<dbReference type="Pfam" id="PF18296">
    <property type="entry name" value="MID_MedPIWI"/>
    <property type="match status" value="1"/>
</dbReference>
<feature type="compositionally biased region" description="Low complexity" evidence="10">
    <location>
        <begin position="346"/>
        <end position="358"/>
    </location>
</feature>
<dbReference type="InterPro" id="IPR009401">
    <property type="entry name" value="Med13_C"/>
</dbReference>
<dbReference type="GO" id="GO:0016592">
    <property type="term" value="C:mediator complex"/>
    <property type="evidence" value="ECO:0007669"/>
    <property type="project" value="InterPro"/>
</dbReference>
<evidence type="ECO:0000256" key="6">
    <source>
        <dbReference type="ARBA" id="ARBA00023159"/>
    </source>
</evidence>
<proteinExistence type="inferred from homology"/>
<comment type="function">
    <text evidence="9">Component of the Mediator complex, a coactivator involved in regulated transcription of nearly all RNA polymerase II-dependent genes. Mediator functions as a bridge to convey information from gene-specific regulatory proteins to the basal RNA polymerase II transcription machinery. Mediator is recruited to promoters by direct interactions with regulatory proteins and serves as a scaffold for the assembly of a functional preinitiation complex with RNA polymerase II and the general transcription factors.</text>
</comment>
<keyword evidence="8 9" id="KW-0539">Nucleus</keyword>
<keyword evidence="5 9" id="KW-0805">Transcription regulation</keyword>
<name>B9SBR0_RICCO</name>
<evidence type="ECO:0000256" key="4">
    <source>
        <dbReference type="ARBA" id="ARBA00022491"/>
    </source>
</evidence>
<dbReference type="Proteomes" id="UP000008311">
    <property type="component" value="Unassembled WGS sequence"/>
</dbReference>
<evidence type="ECO:0000256" key="3">
    <source>
        <dbReference type="ARBA" id="ARBA00019618"/>
    </source>
</evidence>
<evidence type="ECO:0000256" key="2">
    <source>
        <dbReference type="ARBA" id="ARBA00009354"/>
    </source>
</evidence>
<keyword evidence="7 9" id="KW-0804">Transcription</keyword>
<keyword evidence="6 9" id="KW-0010">Activator</keyword>
<evidence type="ECO:0000256" key="9">
    <source>
        <dbReference type="RuleBase" id="RU364134"/>
    </source>
</evidence>
<evidence type="ECO:0000256" key="7">
    <source>
        <dbReference type="ARBA" id="ARBA00023163"/>
    </source>
</evidence>
<dbReference type="InParanoid" id="B9SBR0"/>
<dbReference type="Pfam" id="PF06333">
    <property type="entry name" value="Med13_C"/>
    <property type="match status" value="1"/>
</dbReference>
<dbReference type="InterPro" id="IPR041285">
    <property type="entry name" value="MID_MedPIWI"/>
</dbReference>
<feature type="domain" description="MID" evidence="12">
    <location>
        <begin position="32"/>
        <end position="282"/>
    </location>
</feature>
<evidence type="ECO:0000256" key="5">
    <source>
        <dbReference type="ARBA" id="ARBA00023015"/>
    </source>
</evidence>
<feature type="domain" description="Mediator complex subunit Med13 C-terminal" evidence="11">
    <location>
        <begin position="378"/>
        <end position="771"/>
    </location>
</feature>
<dbReference type="PANTHER" id="PTHR48249">
    <property type="entry name" value="MEDIATOR OF RNA POLYMERASE II TRANSCRIPTION SUBUNIT 13"/>
    <property type="match status" value="1"/>
</dbReference>
<dbReference type="AlphaFoldDB" id="B9SBR0"/>
<gene>
    <name evidence="13" type="ORF">RCOM_0344660</name>
</gene>
<comment type="subunit">
    <text evidence="9">Component of the Mediator complex.</text>
</comment>
<dbReference type="PANTHER" id="PTHR48249:SF3">
    <property type="entry name" value="MEDIATOR OF RNA POLYMERASE II TRANSCRIPTION SUBUNIT 13"/>
    <property type="match status" value="1"/>
</dbReference>
<accession>B9SBR0</accession>
<comment type="similarity">
    <text evidence="2 9">Belongs to the Mediator complex subunit 13 family.</text>
</comment>
<evidence type="ECO:0000313" key="14">
    <source>
        <dbReference type="Proteomes" id="UP000008311"/>
    </source>
</evidence>
<evidence type="ECO:0000256" key="8">
    <source>
        <dbReference type="ARBA" id="ARBA00023242"/>
    </source>
</evidence>
<keyword evidence="4 9" id="KW-0678">Repressor</keyword>
<dbReference type="InterPro" id="IPR051139">
    <property type="entry name" value="Mediator_complx_sub13"/>
</dbReference>
<evidence type="ECO:0000259" key="12">
    <source>
        <dbReference type="Pfam" id="PF18296"/>
    </source>
</evidence>
<dbReference type="STRING" id="3988.B9SBR0"/>
<evidence type="ECO:0000259" key="11">
    <source>
        <dbReference type="Pfam" id="PF06333"/>
    </source>
</evidence>